<organism evidence="1 2">
    <name type="scientific">Solanum tuberosum</name>
    <name type="common">Potato</name>
    <dbReference type="NCBI Taxonomy" id="4113"/>
    <lineage>
        <taxon>Eukaryota</taxon>
        <taxon>Viridiplantae</taxon>
        <taxon>Streptophyta</taxon>
        <taxon>Embryophyta</taxon>
        <taxon>Tracheophyta</taxon>
        <taxon>Spermatophyta</taxon>
        <taxon>Magnoliopsida</taxon>
        <taxon>eudicotyledons</taxon>
        <taxon>Gunneridae</taxon>
        <taxon>Pentapetalae</taxon>
        <taxon>asterids</taxon>
        <taxon>lamiids</taxon>
        <taxon>Solanales</taxon>
        <taxon>Solanaceae</taxon>
        <taxon>Solanoideae</taxon>
        <taxon>Solaneae</taxon>
        <taxon>Solanum</taxon>
    </lineage>
</organism>
<reference evidence="1" key="2">
    <citation type="submission" date="2015-06" db="UniProtKB">
        <authorList>
            <consortium name="EnsemblPlants"/>
        </authorList>
    </citation>
    <scope>IDENTIFICATION</scope>
    <source>
        <strain evidence="1">DM1-3 516 R44</strain>
    </source>
</reference>
<dbReference type="Proteomes" id="UP000011115">
    <property type="component" value="Unassembled WGS sequence"/>
</dbReference>
<protein>
    <submittedName>
        <fullName evidence="1">Uncharacterized protein</fullName>
    </submittedName>
</protein>
<evidence type="ECO:0000313" key="2">
    <source>
        <dbReference type="Proteomes" id="UP000011115"/>
    </source>
</evidence>
<dbReference type="EnsemblPlants" id="PGSC0003DMT400053163">
    <property type="protein sequence ID" value="PGSC0003DMT400053163"/>
    <property type="gene ID" value="PGSC0003DMG400020633"/>
</dbReference>
<reference evidence="2" key="1">
    <citation type="journal article" date="2011" name="Nature">
        <title>Genome sequence and analysis of the tuber crop potato.</title>
        <authorList>
            <consortium name="The Potato Genome Sequencing Consortium"/>
        </authorList>
    </citation>
    <scope>NUCLEOTIDE SEQUENCE [LARGE SCALE GENOMIC DNA]</scope>
    <source>
        <strain evidence="2">cv. DM1-3 516 R44</strain>
    </source>
</reference>
<dbReference type="HOGENOM" id="CLU_2798951_0_0_1"/>
<evidence type="ECO:0000313" key="1">
    <source>
        <dbReference type="EnsemblPlants" id="PGSC0003DMT400053163"/>
    </source>
</evidence>
<dbReference type="InParanoid" id="M1BUI5"/>
<dbReference type="PaxDb" id="4113-PGSC0003DMT400053163"/>
<dbReference type="Gramene" id="PGSC0003DMT400053163">
    <property type="protein sequence ID" value="PGSC0003DMT400053163"/>
    <property type="gene ID" value="PGSC0003DMG400020633"/>
</dbReference>
<proteinExistence type="predicted"/>
<keyword evidence="2" id="KW-1185">Reference proteome</keyword>
<accession>M1BUI5</accession>
<sequence>MVIRDKSIEVRMSLSMPHPLVDSAAQETLTIVMEHVVETSPSAEPRRRSSRVVKPPTLLHDFVYKPVK</sequence>
<name>M1BUI5_SOLTU</name>
<dbReference type="AlphaFoldDB" id="M1BUI5"/>